<evidence type="ECO:0000313" key="5">
    <source>
        <dbReference type="Proteomes" id="UP000748308"/>
    </source>
</evidence>
<dbReference type="InterPro" id="IPR028994">
    <property type="entry name" value="Integrin_alpha_N"/>
</dbReference>
<feature type="domain" description="FlgD/Vpr Ig-like" evidence="3">
    <location>
        <begin position="514"/>
        <end position="568"/>
    </location>
</feature>
<keyword evidence="1 2" id="KW-0732">Signal</keyword>
<organism evidence="4 5">
    <name type="scientific">Eiseniibacteriota bacterium</name>
    <dbReference type="NCBI Taxonomy" id="2212470"/>
    <lineage>
        <taxon>Bacteria</taxon>
        <taxon>Candidatus Eiseniibacteriota</taxon>
    </lineage>
</organism>
<reference evidence="4" key="1">
    <citation type="submission" date="2019-03" db="EMBL/GenBank/DDBJ databases">
        <title>Lake Tanganyika Metagenome-Assembled Genomes (MAGs).</title>
        <authorList>
            <person name="Tran P."/>
        </authorList>
    </citation>
    <scope>NUCLEOTIDE SEQUENCE</scope>
    <source>
        <strain evidence="4">M_DeepCast_400m_m2_100</strain>
    </source>
</reference>
<dbReference type="InterPro" id="IPR025965">
    <property type="entry name" value="FlgD/Vpr_Ig-like"/>
</dbReference>
<dbReference type="Gene3D" id="2.60.40.4070">
    <property type="match status" value="1"/>
</dbReference>
<dbReference type="SUPFAM" id="SSF69318">
    <property type="entry name" value="Integrin alpha N-terminal domain"/>
    <property type="match status" value="1"/>
</dbReference>
<dbReference type="PANTHER" id="PTHR46580">
    <property type="entry name" value="SENSOR KINASE-RELATED"/>
    <property type="match status" value="1"/>
</dbReference>
<dbReference type="Proteomes" id="UP000748308">
    <property type="component" value="Unassembled WGS sequence"/>
</dbReference>
<dbReference type="Gene3D" id="2.130.10.130">
    <property type="entry name" value="Integrin alpha, N-terminal"/>
    <property type="match status" value="2"/>
</dbReference>
<name>A0A937X639_UNCEI</name>
<dbReference type="Pfam" id="PF13860">
    <property type="entry name" value="FlgD_ig"/>
    <property type="match status" value="1"/>
</dbReference>
<feature type="signal peptide" evidence="2">
    <location>
        <begin position="1"/>
        <end position="31"/>
    </location>
</feature>
<evidence type="ECO:0000256" key="2">
    <source>
        <dbReference type="SAM" id="SignalP"/>
    </source>
</evidence>
<proteinExistence type="predicted"/>
<gene>
    <name evidence="4" type="ORF">FJY75_00745</name>
</gene>
<dbReference type="Pfam" id="PF13517">
    <property type="entry name" value="FG-GAP_3"/>
    <property type="match status" value="3"/>
</dbReference>
<accession>A0A937X639</accession>
<evidence type="ECO:0000313" key="4">
    <source>
        <dbReference type="EMBL" id="MBM3316356.1"/>
    </source>
</evidence>
<comment type="caution">
    <text evidence="4">The sequence shown here is derived from an EMBL/GenBank/DDBJ whole genome shotgun (WGS) entry which is preliminary data.</text>
</comment>
<dbReference type="PANTHER" id="PTHR46580:SF4">
    <property type="entry name" value="ATP_GTP-BINDING PROTEIN"/>
    <property type="match status" value="1"/>
</dbReference>
<feature type="chain" id="PRO_5038033853" evidence="2">
    <location>
        <begin position="32"/>
        <end position="580"/>
    </location>
</feature>
<protein>
    <submittedName>
        <fullName evidence="4">VCBS repeat-containing protein</fullName>
    </submittedName>
</protein>
<dbReference type="AlphaFoldDB" id="A0A937X639"/>
<evidence type="ECO:0000256" key="1">
    <source>
        <dbReference type="ARBA" id="ARBA00022729"/>
    </source>
</evidence>
<sequence length="580" mass="61458">MFPTGSTRRPARPGILAACLALAALASPALAGMPLEATPFWQSAPNGHRATGGAWADVDGDGWIDMIVANGNDMARQNLVVYHNNGDGTFPLDPTWVSADADYHGHLDVGDINGDGLVDVAVAVYLGPNRFGDPGCVKVYLNNGEGGFHPLPSWISADRFFCFSVALGDADGDGDLDLACACGEDYYDDPERQRIYFNDGGVLEATPSWLSTEIGYALDVFWSDVDGDGDLDLAFCGTSTPLRIYLNAQTAGGGIATTASWENADLPQYGNTCALADWNGDGFPELAVADNSQLGGLGRFKVYANTGGTLEATPAWTSNDGGYGSHVSWIDPDLDGDLDLATGRWWGAARIYENTGGTLTGNPVWSSSVAPVIENMFWGDVDNDGLLPTGLTIASGDGARTHFTLGRAPARSVDEVRVDGATLPPTAYAVHEGNGWISLAAPPPPGQGNVEIRYTWSADDDLGMTTWDSTRGNYIFLHQGVAAAPPAAQAVAAMTVAPNPMIGMTALRYRGACADRARVAVHDVDGRLVRTLHDGPLPEGLISWQWDRRDEAGRIVASGVYFARMEAAGETASRRLVVLR</sequence>
<evidence type="ECO:0000259" key="3">
    <source>
        <dbReference type="Pfam" id="PF13860"/>
    </source>
</evidence>
<dbReference type="InterPro" id="IPR013517">
    <property type="entry name" value="FG-GAP"/>
</dbReference>
<dbReference type="EMBL" id="VGIY01000007">
    <property type="protein sequence ID" value="MBM3316356.1"/>
    <property type="molecule type" value="Genomic_DNA"/>
</dbReference>